<dbReference type="PANTHER" id="PTHR33785">
    <property type="entry name" value="OS06G0550800 PROTEIN"/>
    <property type="match status" value="1"/>
</dbReference>
<protein>
    <submittedName>
        <fullName evidence="2">Uncharacterized protein</fullName>
    </submittedName>
</protein>
<dbReference type="Proteomes" id="UP001346149">
    <property type="component" value="Unassembled WGS sequence"/>
</dbReference>
<proteinExistence type="predicted"/>
<reference evidence="2 3" key="1">
    <citation type="journal article" date="2023" name="Hortic Res">
        <title>Pangenome of water caltrop reveals structural variations and asymmetric subgenome divergence after allopolyploidization.</title>
        <authorList>
            <person name="Zhang X."/>
            <person name="Chen Y."/>
            <person name="Wang L."/>
            <person name="Yuan Y."/>
            <person name="Fang M."/>
            <person name="Shi L."/>
            <person name="Lu R."/>
            <person name="Comes H.P."/>
            <person name="Ma Y."/>
            <person name="Chen Y."/>
            <person name="Huang G."/>
            <person name="Zhou Y."/>
            <person name="Zheng Z."/>
            <person name="Qiu Y."/>
        </authorList>
    </citation>
    <scope>NUCLEOTIDE SEQUENCE [LARGE SCALE GENOMIC DNA]</scope>
    <source>
        <strain evidence="2">F231</strain>
    </source>
</reference>
<dbReference type="Pfam" id="PF07939">
    <property type="entry name" value="DUF1685"/>
    <property type="match status" value="1"/>
</dbReference>
<feature type="region of interest" description="Disordered" evidence="1">
    <location>
        <begin position="117"/>
        <end position="143"/>
    </location>
</feature>
<accession>A0AAN7R3F6</accession>
<comment type="caution">
    <text evidence="2">The sequence shown here is derived from an EMBL/GenBank/DDBJ whole genome shotgun (WGS) entry which is preliminary data.</text>
</comment>
<feature type="region of interest" description="Disordered" evidence="1">
    <location>
        <begin position="34"/>
        <end position="57"/>
    </location>
</feature>
<feature type="compositionally biased region" description="Low complexity" evidence="1">
    <location>
        <begin position="117"/>
        <end position="130"/>
    </location>
</feature>
<dbReference type="AlphaFoldDB" id="A0AAN7R3F6"/>
<evidence type="ECO:0000313" key="2">
    <source>
        <dbReference type="EMBL" id="KAK4786770.1"/>
    </source>
</evidence>
<organism evidence="2 3">
    <name type="scientific">Trapa natans</name>
    <name type="common">Water chestnut</name>
    <dbReference type="NCBI Taxonomy" id="22666"/>
    <lineage>
        <taxon>Eukaryota</taxon>
        <taxon>Viridiplantae</taxon>
        <taxon>Streptophyta</taxon>
        <taxon>Embryophyta</taxon>
        <taxon>Tracheophyta</taxon>
        <taxon>Spermatophyta</taxon>
        <taxon>Magnoliopsida</taxon>
        <taxon>eudicotyledons</taxon>
        <taxon>Gunneridae</taxon>
        <taxon>Pentapetalae</taxon>
        <taxon>rosids</taxon>
        <taxon>malvids</taxon>
        <taxon>Myrtales</taxon>
        <taxon>Lythraceae</taxon>
        <taxon>Trapa</taxon>
    </lineage>
</organism>
<dbReference type="InterPro" id="IPR012881">
    <property type="entry name" value="DUF1685"/>
</dbReference>
<evidence type="ECO:0000313" key="3">
    <source>
        <dbReference type="Proteomes" id="UP001346149"/>
    </source>
</evidence>
<evidence type="ECO:0000256" key="1">
    <source>
        <dbReference type="SAM" id="MobiDB-lite"/>
    </source>
</evidence>
<sequence length="273" mass="31033">MEHAEKIVSLLDFFWFEQEVFGKRVPTVTPVPVPIPCGDQNQETAERSSSGSKQAEISRVPSNLLRSVSDQLSSQTSFLFESTSPNSVLRFPDQLRTVLSGKEVSEEVLLSVSGIENQGAGRNGNLQQNRGNDERMRRRKKNKKVLSKSLSDLEFEELKGFMDLGFIFSEEDKNSSLAYIIPGLQRFGKKEREQHGEVTNLPETDHKFEEAAPNVSSSTIPRPYLSETWEWLERRRTKADTPLVNWNFPSLTNETGMKDNLIWWAHTVASTVR</sequence>
<keyword evidence="3" id="KW-1185">Reference proteome</keyword>
<dbReference type="EMBL" id="JAXQNO010000012">
    <property type="protein sequence ID" value="KAK4786770.1"/>
    <property type="molecule type" value="Genomic_DNA"/>
</dbReference>
<feature type="compositionally biased region" description="Polar residues" evidence="1">
    <location>
        <begin position="39"/>
        <end position="57"/>
    </location>
</feature>
<gene>
    <name evidence="2" type="ORF">SAY86_010603</name>
</gene>
<dbReference type="PANTHER" id="PTHR33785:SF12">
    <property type="entry name" value="DUF1685 FAMILY PROTEIN"/>
    <property type="match status" value="1"/>
</dbReference>
<name>A0AAN7R3F6_TRANT</name>